<feature type="transmembrane region" description="Helical" evidence="6">
    <location>
        <begin position="293"/>
        <end position="315"/>
    </location>
</feature>
<name>A0A421B2T0_9PSEU</name>
<evidence type="ECO:0000313" key="7">
    <source>
        <dbReference type="EMBL" id="RLK58736.1"/>
    </source>
</evidence>
<feature type="transmembrane region" description="Helical" evidence="6">
    <location>
        <begin position="74"/>
        <end position="99"/>
    </location>
</feature>
<keyword evidence="3 6" id="KW-0812">Transmembrane</keyword>
<feature type="transmembrane region" description="Helical" evidence="6">
    <location>
        <begin position="252"/>
        <end position="273"/>
    </location>
</feature>
<dbReference type="GO" id="GO:0016020">
    <property type="term" value="C:membrane"/>
    <property type="evidence" value="ECO:0007669"/>
    <property type="project" value="UniProtKB-SubCell"/>
</dbReference>
<dbReference type="Pfam" id="PF01594">
    <property type="entry name" value="AI-2E_transport"/>
    <property type="match status" value="1"/>
</dbReference>
<evidence type="ECO:0000256" key="4">
    <source>
        <dbReference type="ARBA" id="ARBA00022989"/>
    </source>
</evidence>
<proteinExistence type="inferred from homology"/>
<dbReference type="Proteomes" id="UP000282454">
    <property type="component" value="Unassembled WGS sequence"/>
</dbReference>
<dbReference type="PANTHER" id="PTHR21716:SF64">
    <property type="entry name" value="AI-2 TRANSPORT PROTEIN TQSA"/>
    <property type="match status" value="1"/>
</dbReference>
<dbReference type="AlphaFoldDB" id="A0A421B2T0"/>
<evidence type="ECO:0000256" key="1">
    <source>
        <dbReference type="ARBA" id="ARBA00004141"/>
    </source>
</evidence>
<evidence type="ECO:0000256" key="5">
    <source>
        <dbReference type="ARBA" id="ARBA00023136"/>
    </source>
</evidence>
<feature type="transmembrane region" description="Helical" evidence="6">
    <location>
        <begin position="131"/>
        <end position="155"/>
    </location>
</feature>
<feature type="transmembrane region" description="Helical" evidence="6">
    <location>
        <begin position="20"/>
        <end position="53"/>
    </location>
</feature>
<dbReference type="EMBL" id="RCDD01000002">
    <property type="protein sequence ID" value="RLK58736.1"/>
    <property type="molecule type" value="Genomic_DNA"/>
</dbReference>
<feature type="transmembrane region" description="Helical" evidence="6">
    <location>
        <begin position="190"/>
        <end position="212"/>
    </location>
</feature>
<keyword evidence="4 6" id="KW-1133">Transmembrane helix</keyword>
<evidence type="ECO:0000256" key="6">
    <source>
        <dbReference type="SAM" id="Phobius"/>
    </source>
</evidence>
<accession>A0A421B2T0</accession>
<protein>
    <submittedName>
        <fullName evidence="7">Putative PurR-regulated permease PerM</fullName>
    </submittedName>
</protein>
<comment type="subcellular location">
    <subcellularLocation>
        <location evidence="1">Membrane</location>
        <topology evidence="1">Multi-pass membrane protein</topology>
    </subcellularLocation>
</comment>
<keyword evidence="8" id="KW-1185">Reference proteome</keyword>
<comment type="caution">
    <text evidence="7">The sequence shown here is derived from an EMBL/GenBank/DDBJ whole genome shotgun (WGS) entry which is preliminary data.</text>
</comment>
<comment type="similarity">
    <text evidence="2">Belongs to the autoinducer-2 exporter (AI-2E) (TC 2.A.86) family.</text>
</comment>
<evidence type="ECO:0000256" key="3">
    <source>
        <dbReference type="ARBA" id="ARBA00022692"/>
    </source>
</evidence>
<evidence type="ECO:0000313" key="8">
    <source>
        <dbReference type="Proteomes" id="UP000282454"/>
    </source>
</evidence>
<dbReference type="InterPro" id="IPR002549">
    <property type="entry name" value="AI-2E-like"/>
</dbReference>
<sequence>MVPNFSRVDDVERGLPRAVVILVAGAAGIVVVAGMSLAAWLVGPLLLAMMIVVAVRPVSEWLRARGWPSWAATGVLVLIIYLGFAAMVVVLVVSAAGVADLVPGYADRAQALLDRVDTLLAAVDIKDPGKLLGWLGSALDLLSGIVFLLSVLLFLGIDAATTKARHDVVAADRPRVAAALVSFAGDVRRYLWVTTVFGFLVAVYDVIGLAVLGIPLPFLWGVLSFITNYVPTIGFILGVAPPAVLGLLQGGWPLMTWVIVLYCGMNFLLQSVIQPRFVGDAVGLSVTATFLSLILWGWVLGPLGAVLAIPLTLLAKALLVDVDPRARWVNALLDAKPARTPAPDA</sequence>
<feature type="transmembrane region" description="Helical" evidence="6">
    <location>
        <begin position="218"/>
        <end position="240"/>
    </location>
</feature>
<gene>
    <name evidence="7" type="ORF">CLV68_3211</name>
</gene>
<organism evidence="7 8">
    <name type="scientific">Actinokineospora cianjurensis</name>
    <dbReference type="NCBI Taxonomy" id="585224"/>
    <lineage>
        <taxon>Bacteria</taxon>
        <taxon>Bacillati</taxon>
        <taxon>Actinomycetota</taxon>
        <taxon>Actinomycetes</taxon>
        <taxon>Pseudonocardiales</taxon>
        <taxon>Pseudonocardiaceae</taxon>
        <taxon>Actinokineospora</taxon>
    </lineage>
</organism>
<dbReference type="GO" id="GO:0055085">
    <property type="term" value="P:transmembrane transport"/>
    <property type="evidence" value="ECO:0007669"/>
    <property type="project" value="TreeGrafter"/>
</dbReference>
<reference evidence="7 8" key="1">
    <citation type="submission" date="2018-10" db="EMBL/GenBank/DDBJ databases">
        <title>Genomic Encyclopedia of Archaeal and Bacterial Type Strains, Phase II (KMG-II): from individual species to whole genera.</title>
        <authorList>
            <person name="Goeker M."/>
        </authorList>
    </citation>
    <scope>NUCLEOTIDE SEQUENCE [LARGE SCALE GENOMIC DNA]</scope>
    <source>
        <strain evidence="7 8">DSM 45657</strain>
    </source>
</reference>
<keyword evidence="5 6" id="KW-0472">Membrane</keyword>
<evidence type="ECO:0000256" key="2">
    <source>
        <dbReference type="ARBA" id="ARBA00009773"/>
    </source>
</evidence>
<dbReference type="PANTHER" id="PTHR21716">
    <property type="entry name" value="TRANSMEMBRANE PROTEIN"/>
    <property type="match status" value="1"/>
</dbReference>